<keyword evidence="1" id="KW-0175">Coiled coil</keyword>
<organism evidence="2 3">
    <name type="scientific">Meloidogyne graminicola</name>
    <dbReference type="NCBI Taxonomy" id="189291"/>
    <lineage>
        <taxon>Eukaryota</taxon>
        <taxon>Metazoa</taxon>
        <taxon>Ecdysozoa</taxon>
        <taxon>Nematoda</taxon>
        <taxon>Chromadorea</taxon>
        <taxon>Rhabditida</taxon>
        <taxon>Tylenchina</taxon>
        <taxon>Tylenchomorpha</taxon>
        <taxon>Tylenchoidea</taxon>
        <taxon>Meloidogynidae</taxon>
        <taxon>Meloidogyninae</taxon>
        <taxon>Meloidogyne</taxon>
    </lineage>
</organism>
<name>A0A8S9ZL24_9BILA</name>
<evidence type="ECO:0000256" key="1">
    <source>
        <dbReference type="SAM" id="Coils"/>
    </source>
</evidence>
<dbReference type="AlphaFoldDB" id="A0A8S9ZL24"/>
<proteinExistence type="predicted"/>
<feature type="coiled-coil region" evidence="1">
    <location>
        <begin position="15"/>
        <end position="63"/>
    </location>
</feature>
<evidence type="ECO:0000313" key="3">
    <source>
        <dbReference type="Proteomes" id="UP000605970"/>
    </source>
</evidence>
<dbReference type="OrthoDB" id="5906425at2759"/>
<dbReference type="EMBL" id="JABEBT010000067">
    <property type="protein sequence ID" value="KAF7633940.1"/>
    <property type="molecule type" value="Genomic_DNA"/>
</dbReference>
<sequence length="89" mass="11030">MDVIYYQSQKCYLLLRKLQKELDEREERIKVLAMENDEFKAEINNTRKTITELQKTISEREKELYGLRQMRQLNNSQRKMNYKRIERLN</sequence>
<dbReference type="Proteomes" id="UP000605970">
    <property type="component" value="Unassembled WGS sequence"/>
</dbReference>
<evidence type="ECO:0000313" key="2">
    <source>
        <dbReference type="EMBL" id="KAF7633940.1"/>
    </source>
</evidence>
<reference evidence="2" key="1">
    <citation type="journal article" date="2020" name="Ecol. Evol.">
        <title>Genome structure and content of the rice root-knot nematode (Meloidogyne graminicola).</title>
        <authorList>
            <person name="Phan N.T."/>
            <person name="Danchin E.G.J."/>
            <person name="Klopp C."/>
            <person name="Perfus-Barbeoch L."/>
            <person name="Kozlowski D.K."/>
            <person name="Koutsovoulos G.D."/>
            <person name="Lopez-Roques C."/>
            <person name="Bouchez O."/>
            <person name="Zahm M."/>
            <person name="Besnard G."/>
            <person name="Bellafiore S."/>
        </authorList>
    </citation>
    <scope>NUCLEOTIDE SEQUENCE</scope>
    <source>
        <strain evidence="2">VN-18</strain>
    </source>
</reference>
<gene>
    <name evidence="2" type="ORF">Mgra_00006678</name>
</gene>
<keyword evidence="3" id="KW-1185">Reference proteome</keyword>
<protein>
    <submittedName>
        <fullName evidence="2">TDP43_N domain-containing protein</fullName>
    </submittedName>
</protein>
<comment type="caution">
    <text evidence="2">The sequence shown here is derived from an EMBL/GenBank/DDBJ whole genome shotgun (WGS) entry which is preliminary data.</text>
</comment>
<accession>A0A8S9ZL24</accession>